<evidence type="ECO:0000256" key="1">
    <source>
        <dbReference type="SAM" id="Phobius"/>
    </source>
</evidence>
<dbReference type="EMBL" id="JAIXMP010000057">
    <property type="protein sequence ID" value="KAI9244664.1"/>
    <property type="molecule type" value="Genomic_DNA"/>
</dbReference>
<accession>A0AAD5JLN1</accession>
<proteinExistence type="predicted"/>
<reference evidence="2" key="2">
    <citation type="submission" date="2023-02" db="EMBL/GenBank/DDBJ databases">
        <authorList>
            <consortium name="DOE Joint Genome Institute"/>
            <person name="Mondo S.J."/>
            <person name="Chang Y."/>
            <person name="Wang Y."/>
            <person name="Ahrendt S."/>
            <person name="Andreopoulos W."/>
            <person name="Barry K."/>
            <person name="Beard J."/>
            <person name="Benny G.L."/>
            <person name="Blankenship S."/>
            <person name="Bonito G."/>
            <person name="Cuomo C."/>
            <person name="Desiro A."/>
            <person name="Gervers K.A."/>
            <person name="Hundley H."/>
            <person name="Kuo A."/>
            <person name="LaButti K."/>
            <person name="Lang B.F."/>
            <person name="Lipzen A."/>
            <person name="O'Donnell K."/>
            <person name="Pangilinan J."/>
            <person name="Reynolds N."/>
            <person name="Sandor L."/>
            <person name="Smith M.W."/>
            <person name="Tsang A."/>
            <person name="Grigoriev I.V."/>
            <person name="Stajich J.E."/>
            <person name="Spatafora J.W."/>
        </authorList>
    </citation>
    <scope>NUCLEOTIDE SEQUENCE</scope>
    <source>
        <strain evidence="2">RSA 2281</strain>
    </source>
</reference>
<reference evidence="2" key="1">
    <citation type="journal article" date="2022" name="IScience">
        <title>Evolution of zygomycete secretomes and the origins of terrestrial fungal ecologies.</title>
        <authorList>
            <person name="Chang Y."/>
            <person name="Wang Y."/>
            <person name="Mondo S."/>
            <person name="Ahrendt S."/>
            <person name="Andreopoulos W."/>
            <person name="Barry K."/>
            <person name="Beard J."/>
            <person name="Benny G.L."/>
            <person name="Blankenship S."/>
            <person name="Bonito G."/>
            <person name="Cuomo C."/>
            <person name="Desiro A."/>
            <person name="Gervers K.A."/>
            <person name="Hundley H."/>
            <person name="Kuo A."/>
            <person name="LaButti K."/>
            <person name="Lang B.F."/>
            <person name="Lipzen A."/>
            <person name="O'Donnell K."/>
            <person name="Pangilinan J."/>
            <person name="Reynolds N."/>
            <person name="Sandor L."/>
            <person name="Smith M.E."/>
            <person name="Tsang A."/>
            <person name="Grigoriev I.V."/>
            <person name="Stajich J.E."/>
            <person name="Spatafora J.W."/>
        </authorList>
    </citation>
    <scope>NUCLEOTIDE SEQUENCE</scope>
    <source>
        <strain evidence="2">RSA 2281</strain>
    </source>
</reference>
<evidence type="ECO:0000313" key="2">
    <source>
        <dbReference type="EMBL" id="KAI9244664.1"/>
    </source>
</evidence>
<feature type="transmembrane region" description="Helical" evidence="1">
    <location>
        <begin position="45"/>
        <end position="69"/>
    </location>
</feature>
<dbReference type="Proteomes" id="UP001209540">
    <property type="component" value="Unassembled WGS sequence"/>
</dbReference>
<dbReference type="AlphaFoldDB" id="A0AAD5JLN1"/>
<keyword evidence="1" id="KW-0812">Transmembrane</keyword>
<name>A0AAD5JLN1_9FUNG</name>
<keyword evidence="1" id="KW-0472">Membrane</keyword>
<organism evidence="2 3">
    <name type="scientific">Phascolomyces articulosus</name>
    <dbReference type="NCBI Taxonomy" id="60185"/>
    <lineage>
        <taxon>Eukaryota</taxon>
        <taxon>Fungi</taxon>
        <taxon>Fungi incertae sedis</taxon>
        <taxon>Mucoromycota</taxon>
        <taxon>Mucoromycotina</taxon>
        <taxon>Mucoromycetes</taxon>
        <taxon>Mucorales</taxon>
        <taxon>Lichtheimiaceae</taxon>
        <taxon>Phascolomyces</taxon>
    </lineage>
</organism>
<gene>
    <name evidence="2" type="ORF">BDA99DRAFT_294122</name>
</gene>
<comment type="caution">
    <text evidence="2">The sequence shown here is derived from an EMBL/GenBank/DDBJ whole genome shotgun (WGS) entry which is preliminary data.</text>
</comment>
<protein>
    <submittedName>
        <fullName evidence="2">Uncharacterized protein</fullName>
    </submittedName>
</protein>
<keyword evidence="3" id="KW-1185">Reference proteome</keyword>
<keyword evidence="1" id="KW-1133">Transmembrane helix</keyword>
<evidence type="ECO:0000313" key="3">
    <source>
        <dbReference type="Proteomes" id="UP001209540"/>
    </source>
</evidence>
<sequence length="241" mass="29190">MPLHWVKLRRRPYHHPTSLLPYLHHLQTPNLLPCLLHHHHHHHHLLVVVLLLRLVVLLLDHLLLLRSLLLKHRRFHRHRHRHRRFAQLQLVCWQGREEEGEEQRIQQEHVQPQLCGVSQQGVVPLEQLGAQQPVLHRLRRYFHRRHRLHRSMHARHVPIPPFGKQCEPGIALQFRPVTEETYHLPKDGQHQVRIAYLSGGKSMRKKKKEEHRNWWKWWGEQCSNRHAKQQRGPIDLDARHQ</sequence>